<dbReference type="RefSeq" id="XP_065823392.1">
    <property type="nucleotide sequence ID" value="XM_065967320.1"/>
</dbReference>
<feature type="compositionally biased region" description="Low complexity" evidence="1">
    <location>
        <begin position="85"/>
        <end position="98"/>
    </location>
</feature>
<feature type="compositionally biased region" description="Polar residues" evidence="1">
    <location>
        <begin position="160"/>
        <end position="182"/>
    </location>
</feature>
<reference evidence="2" key="1">
    <citation type="submission" date="2017-08" db="EMBL/GenBank/DDBJ databases">
        <authorList>
            <person name="Cuomo C."/>
            <person name="Billmyre B."/>
            <person name="Heitman J."/>
        </authorList>
    </citation>
    <scope>NUCLEOTIDE SEQUENCE</scope>
    <source>
        <strain evidence="2">CBS 12478</strain>
    </source>
</reference>
<feature type="compositionally biased region" description="Polar residues" evidence="1">
    <location>
        <begin position="302"/>
        <end position="322"/>
    </location>
</feature>
<feature type="compositionally biased region" description="Low complexity" evidence="1">
    <location>
        <begin position="223"/>
        <end position="245"/>
    </location>
</feature>
<gene>
    <name evidence="2" type="ORF">CI109_103573</name>
</gene>
<feature type="region of interest" description="Disordered" evidence="1">
    <location>
        <begin position="136"/>
        <end position="253"/>
    </location>
</feature>
<proteinExistence type="predicted"/>
<accession>A0AAJ8MVM0</accession>
<dbReference type="GeneID" id="43586035"/>
<feature type="region of interest" description="Disordered" evidence="1">
    <location>
        <begin position="1"/>
        <end position="22"/>
    </location>
</feature>
<evidence type="ECO:0000256" key="1">
    <source>
        <dbReference type="SAM" id="MobiDB-lite"/>
    </source>
</evidence>
<feature type="compositionally biased region" description="Low complexity" evidence="1">
    <location>
        <begin position="148"/>
        <end position="157"/>
    </location>
</feature>
<feature type="compositionally biased region" description="Polar residues" evidence="1">
    <location>
        <begin position="61"/>
        <end position="71"/>
    </location>
</feature>
<reference evidence="2" key="2">
    <citation type="submission" date="2024-01" db="EMBL/GenBank/DDBJ databases">
        <title>Comparative genomics of Cryptococcus and Kwoniella reveals pathogenesis evolution and contrasting modes of karyotype evolution via chromosome fusion or intercentromeric recombination.</title>
        <authorList>
            <person name="Coelho M.A."/>
            <person name="David-Palma M."/>
            <person name="Shea T."/>
            <person name="Bowers K."/>
            <person name="McGinley-Smith S."/>
            <person name="Mohammad A.W."/>
            <person name="Gnirke A."/>
            <person name="Yurkov A.M."/>
            <person name="Nowrousian M."/>
            <person name="Sun S."/>
            <person name="Cuomo C.A."/>
            <person name="Heitman J."/>
        </authorList>
    </citation>
    <scope>NUCLEOTIDE SEQUENCE</scope>
    <source>
        <strain evidence="2">CBS 12478</strain>
    </source>
</reference>
<sequence>MRYRRIVPHENENSAVSQHNGPVDHAFQNLSVFRHPEREGTLRRTLSGSRDYFTPNAPPSCASSSTETNDQLGPLSGFADQDRTNSAQSSNASSRNQSLYPLPSPVLAGISELLAGPSHGPGYEASYFPPSYAEYSKSLGRSPRHRSISSSKSYPHPMLDSTNSDPYDPQSPSYGLAQTPTPTDERPQGKSASDSGLILRQTQRPMRSPRIRNTDAALAPHGSFTSSRQRSSTISSRASAKSSATNKNVAASQNQLEEMDPVEREKWFRAAAKGDQLAMYKLGYRPASEHRHTLGSVGDVASNATPRSSISSGVPSEPTSVSPIPDQRRASMGANHIASDSIPLPESIPGGSVTPSDLFSDAAQLALRSNTRT</sequence>
<dbReference type="AlphaFoldDB" id="A0AAJ8MVM0"/>
<feature type="region of interest" description="Disordered" evidence="1">
    <location>
        <begin position="297"/>
        <end position="327"/>
    </location>
</feature>
<evidence type="ECO:0000313" key="3">
    <source>
        <dbReference type="Proteomes" id="UP000322225"/>
    </source>
</evidence>
<organism evidence="2 3">
    <name type="scientific">Kwoniella shandongensis</name>
    <dbReference type="NCBI Taxonomy" id="1734106"/>
    <lineage>
        <taxon>Eukaryota</taxon>
        <taxon>Fungi</taxon>
        <taxon>Dikarya</taxon>
        <taxon>Basidiomycota</taxon>
        <taxon>Agaricomycotina</taxon>
        <taxon>Tremellomycetes</taxon>
        <taxon>Tremellales</taxon>
        <taxon>Cryptococcaceae</taxon>
        <taxon>Kwoniella</taxon>
    </lineage>
</organism>
<evidence type="ECO:0000313" key="2">
    <source>
        <dbReference type="EMBL" id="WWD19115.1"/>
    </source>
</evidence>
<feature type="region of interest" description="Disordered" evidence="1">
    <location>
        <begin position="35"/>
        <end position="100"/>
    </location>
</feature>
<feature type="compositionally biased region" description="Polar residues" evidence="1">
    <location>
        <begin position="190"/>
        <end position="205"/>
    </location>
</feature>
<protein>
    <submittedName>
        <fullName evidence="2">Uncharacterized protein</fullName>
    </submittedName>
</protein>
<keyword evidence="3" id="KW-1185">Reference proteome</keyword>
<name>A0AAJ8MVM0_9TREE</name>
<dbReference type="KEGG" id="ksn:43586035"/>
<dbReference type="EMBL" id="CP144056">
    <property type="protein sequence ID" value="WWD19115.1"/>
    <property type="molecule type" value="Genomic_DNA"/>
</dbReference>
<dbReference type="Proteomes" id="UP000322225">
    <property type="component" value="Chromosome 6"/>
</dbReference>